<dbReference type="PROSITE" id="PS50263">
    <property type="entry name" value="CN_HYDROLASE"/>
    <property type="match status" value="1"/>
</dbReference>
<dbReference type="EMBL" id="JACSQK010000002">
    <property type="protein sequence ID" value="MBD7959462.1"/>
    <property type="molecule type" value="Genomic_DNA"/>
</dbReference>
<keyword evidence="2 4" id="KW-0378">Hydrolase</keyword>
<name>A0ABR8S7K5_9BURK</name>
<dbReference type="PANTHER" id="PTHR23088">
    <property type="entry name" value="NITRILASE-RELATED"/>
    <property type="match status" value="1"/>
</dbReference>
<sequence length="272" mass="29812">MKVAVLQMVSSPDVEDNLACAQQLIAQASAQGAELLVLPEYFCGMGLQDTDKLAWAEPLGKGPIQEAMARWAQAYGIWLVGGTVPVQSGAEGKVLNTSMLFNPQGQRVAHYDKIHLFRFATDTERYDEAAVIEPGVLPVVADMVDRSGQQWRLGLSVCYDLRFPELYRQHVAQGAHILLAPSAFTCTTGFAHWELLLRARAVENQCWMLAAAQGGQHDNGRQTWGHSMVVDPWGQIVAEQASAGAGISYAVLDAAFLQQVRQRLPALEHRCL</sequence>
<evidence type="ECO:0000256" key="1">
    <source>
        <dbReference type="ARBA" id="ARBA00010613"/>
    </source>
</evidence>
<keyword evidence="5" id="KW-1185">Reference proteome</keyword>
<dbReference type="RefSeq" id="WP_191721886.1">
    <property type="nucleotide sequence ID" value="NZ_JACSQK010000002.1"/>
</dbReference>
<organism evidence="4 5">
    <name type="scientific">Comamonas avium</name>
    <dbReference type="NCBI Taxonomy" id="2762231"/>
    <lineage>
        <taxon>Bacteria</taxon>
        <taxon>Pseudomonadati</taxon>
        <taxon>Pseudomonadota</taxon>
        <taxon>Betaproteobacteria</taxon>
        <taxon>Burkholderiales</taxon>
        <taxon>Comamonadaceae</taxon>
        <taxon>Comamonas</taxon>
    </lineage>
</organism>
<dbReference type="InterPro" id="IPR045254">
    <property type="entry name" value="Nit1/2_C-N_Hydrolase"/>
</dbReference>
<reference evidence="4 5" key="1">
    <citation type="submission" date="2020-08" db="EMBL/GenBank/DDBJ databases">
        <title>A Genomic Blueprint of the Chicken Gut Microbiome.</title>
        <authorList>
            <person name="Gilroy R."/>
            <person name="Ravi A."/>
            <person name="Getino M."/>
            <person name="Pursley I."/>
            <person name="Horton D.L."/>
            <person name="Alikhan N.-F."/>
            <person name="Baker D."/>
            <person name="Gharbi K."/>
            <person name="Hall N."/>
            <person name="Watson M."/>
            <person name="Adriaenssens E.M."/>
            <person name="Foster-Nyarko E."/>
            <person name="Jarju S."/>
            <person name="Secka A."/>
            <person name="Antonio M."/>
            <person name="Oren A."/>
            <person name="Chaudhuri R."/>
            <person name="La Ragione R.M."/>
            <person name="Hildebrand F."/>
            <person name="Pallen M.J."/>
        </authorList>
    </citation>
    <scope>NUCLEOTIDE SEQUENCE [LARGE SCALE GENOMIC DNA]</scope>
    <source>
        <strain evidence="4 5">Sa2CVA6</strain>
    </source>
</reference>
<proteinExistence type="inferred from homology"/>
<dbReference type="Pfam" id="PF00795">
    <property type="entry name" value="CN_hydrolase"/>
    <property type="match status" value="1"/>
</dbReference>
<dbReference type="PANTHER" id="PTHR23088:SF27">
    <property type="entry name" value="DEAMINATED GLUTATHIONE AMIDASE"/>
    <property type="match status" value="1"/>
</dbReference>
<dbReference type="PROSITE" id="PS01227">
    <property type="entry name" value="UPF0012"/>
    <property type="match status" value="1"/>
</dbReference>
<feature type="domain" description="CN hydrolase" evidence="3">
    <location>
        <begin position="1"/>
        <end position="254"/>
    </location>
</feature>
<dbReference type="Gene3D" id="3.60.110.10">
    <property type="entry name" value="Carbon-nitrogen hydrolase"/>
    <property type="match status" value="1"/>
</dbReference>
<dbReference type="Proteomes" id="UP000634919">
    <property type="component" value="Unassembled WGS sequence"/>
</dbReference>
<comment type="similarity">
    <text evidence="1">Belongs to the carbon-nitrogen hydrolase superfamily. NIT1/NIT2 family.</text>
</comment>
<evidence type="ECO:0000313" key="4">
    <source>
        <dbReference type="EMBL" id="MBD7959462.1"/>
    </source>
</evidence>
<evidence type="ECO:0000259" key="3">
    <source>
        <dbReference type="PROSITE" id="PS50263"/>
    </source>
</evidence>
<dbReference type="SUPFAM" id="SSF56317">
    <property type="entry name" value="Carbon-nitrogen hydrolase"/>
    <property type="match status" value="1"/>
</dbReference>
<accession>A0ABR8S7K5</accession>
<evidence type="ECO:0000256" key="2">
    <source>
        <dbReference type="ARBA" id="ARBA00022801"/>
    </source>
</evidence>
<dbReference type="GO" id="GO:0016787">
    <property type="term" value="F:hydrolase activity"/>
    <property type="evidence" value="ECO:0007669"/>
    <property type="project" value="UniProtKB-KW"/>
</dbReference>
<gene>
    <name evidence="4" type="ORF">H9646_03130</name>
</gene>
<dbReference type="CDD" id="cd07572">
    <property type="entry name" value="nit"/>
    <property type="match status" value="1"/>
</dbReference>
<dbReference type="InterPro" id="IPR003010">
    <property type="entry name" value="C-N_Hydrolase"/>
</dbReference>
<evidence type="ECO:0000313" key="5">
    <source>
        <dbReference type="Proteomes" id="UP000634919"/>
    </source>
</evidence>
<dbReference type="InterPro" id="IPR001110">
    <property type="entry name" value="UPF0012_CS"/>
</dbReference>
<dbReference type="InterPro" id="IPR036526">
    <property type="entry name" value="C-N_Hydrolase_sf"/>
</dbReference>
<comment type="caution">
    <text evidence="4">The sequence shown here is derived from an EMBL/GenBank/DDBJ whole genome shotgun (WGS) entry which is preliminary data.</text>
</comment>
<protein>
    <submittedName>
        <fullName evidence="4">Carbon-nitrogen hydrolase family protein</fullName>
    </submittedName>
</protein>